<dbReference type="PANTHER" id="PTHR11403:SF7">
    <property type="entry name" value="CYTOCHROME C OXIDASE SUBUNIT 3"/>
    <property type="match status" value="1"/>
</dbReference>
<keyword evidence="6 9" id="KW-1133">Transmembrane helix</keyword>
<dbReference type="GO" id="GO:0004129">
    <property type="term" value="F:cytochrome-c oxidase activity"/>
    <property type="evidence" value="ECO:0007669"/>
    <property type="project" value="InterPro"/>
</dbReference>
<keyword evidence="8 11" id="KW-0496">Mitochondrion</keyword>
<dbReference type="InterPro" id="IPR035973">
    <property type="entry name" value="Cyt_c_oxidase_su3-like_sf"/>
</dbReference>
<evidence type="ECO:0000256" key="3">
    <source>
        <dbReference type="ARBA" id="ARBA00015944"/>
    </source>
</evidence>
<feature type="transmembrane region" description="Helical" evidence="9">
    <location>
        <begin position="125"/>
        <end position="145"/>
    </location>
</feature>
<keyword evidence="4 8" id="KW-0812">Transmembrane</keyword>
<reference evidence="11" key="1">
    <citation type="journal article" date="2019" name="Zool. Scr.">
        <title>Mitochondrial genome reorganization characterizes various lineages of mesostigmatid mites (Acari: Parasitiformes).</title>
        <authorList>
            <person name="Li W.-N."/>
            <person name="Shao R."/>
            <person name="Zhang Q."/>
            <person name="Deng W."/>
            <person name="Xue X.-F."/>
        </authorList>
    </citation>
    <scope>NUCLEOTIDE SEQUENCE</scope>
</reference>
<comment type="function">
    <text evidence="8">Component of the cytochrome c oxidase, the last enzyme in the mitochondrial electron transport chain which drives oxidative phosphorylation. The respiratory chain contains 3 multisubunit complexes succinate dehydrogenase (complex II, CII), ubiquinol-cytochrome c oxidoreductase (cytochrome b-c1 complex, complex III, CIII) and cytochrome c oxidase (complex IV, CIV), that cooperate to transfer electrons derived from NADH and succinate to molecular oxygen, creating an electrochemical gradient over the inner membrane that drives transmembrane transport and the ATP synthase. Cytochrome c oxidase is the component of the respiratory chain that catalyzes the reduction of oxygen to water. Electrons originating from reduced cytochrome c in the intermembrane space (IMS) are transferred via the dinuclear copper A center (CU(A)) of subunit 2 and heme A of subunit 1 to the active site in subunit 1, a binuclear center (BNC) formed by heme A3 and copper B (CU(B)). The BNC reduces molecular oxygen to 2 water molecules using 4 electrons from cytochrome c in the IMS and 4 protons from the mitochondrial matrix.</text>
</comment>
<evidence type="ECO:0000313" key="11">
    <source>
        <dbReference type="EMBL" id="QHQ98488.1"/>
    </source>
</evidence>
<proteinExistence type="inferred from homology"/>
<geneLocation type="mitochondrion" evidence="11"/>
<dbReference type="InterPro" id="IPR000298">
    <property type="entry name" value="Cyt_c_oxidase-like_su3"/>
</dbReference>
<feature type="transmembrane region" description="Helical" evidence="9">
    <location>
        <begin position="12"/>
        <end position="33"/>
    </location>
</feature>
<evidence type="ECO:0000256" key="5">
    <source>
        <dbReference type="ARBA" id="ARBA00022967"/>
    </source>
</evidence>
<dbReference type="Pfam" id="PF00510">
    <property type="entry name" value="COX3"/>
    <property type="match status" value="1"/>
</dbReference>
<feature type="transmembrane region" description="Helical" evidence="9">
    <location>
        <begin position="81"/>
        <end position="105"/>
    </location>
</feature>
<dbReference type="InterPro" id="IPR024791">
    <property type="entry name" value="Cyt_c/ubiquinol_Oxase_su3"/>
</dbReference>
<dbReference type="GO" id="GO:0006123">
    <property type="term" value="P:mitochondrial electron transport, cytochrome c to oxygen"/>
    <property type="evidence" value="ECO:0007669"/>
    <property type="project" value="TreeGrafter"/>
</dbReference>
<dbReference type="InterPro" id="IPR013833">
    <property type="entry name" value="Cyt_c_oxidase_su3_a-hlx"/>
</dbReference>
<evidence type="ECO:0000256" key="7">
    <source>
        <dbReference type="ARBA" id="ARBA00023136"/>
    </source>
</evidence>
<dbReference type="PANTHER" id="PTHR11403">
    <property type="entry name" value="CYTOCHROME C OXIDASE SUBUNIT III"/>
    <property type="match status" value="1"/>
</dbReference>
<feature type="domain" description="Heme-copper oxidase subunit III family profile" evidence="10">
    <location>
        <begin position="2"/>
        <end position="259"/>
    </location>
</feature>
<keyword evidence="7 9" id="KW-0472">Membrane</keyword>
<protein>
    <recommendedName>
        <fullName evidence="3 8">Cytochrome c oxidase subunit 3</fullName>
    </recommendedName>
</protein>
<accession>A0A6B9WEA3</accession>
<evidence type="ECO:0000256" key="4">
    <source>
        <dbReference type="ARBA" id="ARBA00022692"/>
    </source>
</evidence>
<dbReference type="Gene3D" id="1.10.287.70">
    <property type="match status" value="1"/>
</dbReference>
<evidence type="ECO:0000256" key="9">
    <source>
        <dbReference type="SAM" id="Phobius"/>
    </source>
</evidence>
<dbReference type="EMBL" id="MK270523">
    <property type="protein sequence ID" value="QHQ98488.1"/>
    <property type="molecule type" value="Genomic_DNA"/>
</dbReference>
<dbReference type="InterPro" id="IPR033945">
    <property type="entry name" value="Cyt_c_oxase_su3_dom"/>
</dbReference>
<comment type="similarity">
    <text evidence="2 8">Belongs to the cytochrome c oxidase subunit 3 family.</text>
</comment>
<evidence type="ECO:0000256" key="8">
    <source>
        <dbReference type="RuleBase" id="RU003375"/>
    </source>
</evidence>
<sequence>MTFHPFHLVEKSPWPIVGSLTALFTTMGLINMMHNSNFTLIYMAFIMMLLTMFQWWRDITREATFQGYHTLKVLKGMKWGMMLFILSEVLFFMSFFWAFFHASLAPDTEMGMIWPPTGINPFNPFHVPLLNTAILLSSGVTITWSHHSIIHKNLKEAFLALMLTILLGLYFTMLQAWEYLQASFTISDSIYGTTFFVTTGFHGLHVIIGTSFLMVNLMRMYMNHFSKTHHFSFEAAAWYWHFVDVVWLFLFTFMYWWAY</sequence>
<dbReference type="SUPFAM" id="SSF81452">
    <property type="entry name" value="Cytochrome c oxidase subunit III-like"/>
    <property type="match status" value="1"/>
</dbReference>
<feature type="transmembrane region" description="Helical" evidence="9">
    <location>
        <begin position="189"/>
        <end position="215"/>
    </location>
</feature>
<feature type="transmembrane region" description="Helical" evidence="9">
    <location>
        <begin position="236"/>
        <end position="258"/>
    </location>
</feature>
<feature type="transmembrane region" description="Helical" evidence="9">
    <location>
        <begin position="39"/>
        <end position="56"/>
    </location>
</feature>
<evidence type="ECO:0000256" key="6">
    <source>
        <dbReference type="ARBA" id="ARBA00022989"/>
    </source>
</evidence>
<dbReference type="CDD" id="cd01665">
    <property type="entry name" value="Cyt_c_Oxidase_III"/>
    <property type="match status" value="1"/>
</dbReference>
<keyword evidence="5" id="KW-1278">Translocase</keyword>
<dbReference type="GO" id="GO:0005739">
    <property type="term" value="C:mitochondrion"/>
    <property type="evidence" value="ECO:0007669"/>
    <property type="project" value="TreeGrafter"/>
</dbReference>
<gene>
    <name evidence="11" type="primary">cox3</name>
</gene>
<dbReference type="Gene3D" id="1.20.120.80">
    <property type="entry name" value="Cytochrome c oxidase, subunit III, four-helix bundle"/>
    <property type="match status" value="1"/>
</dbReference>
<organism evidence="11">
    <name type="scientific">Microdiplogynium sp. XFX</name>
    <dbReference type="NCBI Taxonomy" id="2695875"/>
    <lineage>
        <taxon>Eukaryota</taxon>
        <taxon>Metazoa</taxon>
        <taxon>Ecdysozoa</taxon>
        <taxon>Arthropoda</taxon>
        <taxon>Chelicerata</taxon>
        <taxon>Arachnida</taxon>
        <taxon>Acari</taxon>
        <taxon>Parasitiformes</taxon>
        <taxon>Mesostigmata</taxon>
        <taxon>Antennophorina</taxon>
        <taxon>Celaenopsoidea</taxon>
        <taxon>Diplogyniidae</taxon>
        <taxon>Microdiplogynium</taxon>
    </lineage>
</organism>
<evidence type="ECO:0000256" key="2">
    <source>
        <dbReference type="ARBA" id="ARBA00010581"/>
    </source>
</evidence>
<feature type="transmembrane region" description="Helical" evidence="9">
    <location>
        <begin position="157"/>
        <end position="177"/>
    </location>
</feature>
<evidence type="ECO:0000256" key="1">
    <source>
        <dbReference type="ARBA" id="ARBA00004141"/>
    </source>
</evidence>
<dbReference type="FunFam" id="1.20.120.80:FF:000002">
    <property type="entry name" value="Cytochrome c oxidase subunit 3"/>
    <property type="match status" value="1"/>
</dbReference>
<dbReference type="GO" id="GO:0016020">
    <property type="term" value="C:membrane"/>
    <property type="evidence" value="ECO:0007669"/>
    <property type="project" value="UniProtKB-SubCell"/>
</dbReference>
<name>A0A6B9WEA3_9ACAR</name>
<comment type="subcellular location">
    <subcellularLocation>
        <location evidence="1">Membrane</location>
        <topology evidence="1">Multi-pass membrane protein</topology>
    </subcellularLocation>
</comment>
<dbReference type="AlphaFoldDB" id="A0A6B9WEA3"/>
<dbReference type="PROSITE" id="PS50253">
    <property type="entry name" value="COX3"/>
    <property type="match status" value="1"/>
</dbReference>
<evidence type="ECO:0000259" key="10">
    <source>
        <dbReference type="PROSITE" id="PS50253"/>
    </source>
</evidence>